<proteinExistence type="predicted"/>
<accession>A0ABQ9JHF6</accession>
<dbReference type="PANTHER" id="PTHR11012">
    <property type="entry name" value="PROTEIN KINASE-LIKE DOMAIN-CONTAINING"/>
    <property type="match status" value="1"/>
</dbReference>
<name>A0ABQ9JHF6_9CUCU</name>
<reference evidence="1" key="1">
    <citation type="journal article" date="2023" name="Insect Mol. Biol.">
        <title>Genome sequencing provides insights into the evolution of gene families encoding plant cell wall-degrading enzymes in longhorned beetles.</title>
        <authorList>
            <person name="Shin N.R."/>
            <person name="Okamura Y."/>
            <person name="Kirsch R."/>
            <person name="Pauchet Y."/>
        </authorList>
    </citation>
    <scope>NUCLEOTIDE SEQUENCE</scope>
    <source>
        <strain evidence="1">MMC_N1</strain>
    </source>
</reference>
<dbReference type="PANTHER" id="PTHR11012:SF30">
    <property type="entry name" value="PROTEIN KINASE-LIKE DOMAIN-CONTAINING"/>
    <property type="match status" value="1"/>
</dbReference>
<gene>
    <name evidence="1" type="ORF">NQ317_017769</name>
</gene>
<dbReference type="EMBL" id="JAPWTJ010000559">
    <property type="protein sequence ID" value="KAJ8977354.1"/>
    <property type="molecule type" value="Genomic_DNA"/>
</dbReference>
<dbReference type="Pfam" id="PF02958">
    <property type="entry name" value="EcKL"/>
    <property type="match status" value="1"/>
</dbReference>
<comment type="caution">
    <text evidence="1">The sequence shown here is derived from an EMBL/GenBank/DDBJ whole genome shotgun (WGS) entry which is preliminary data.</text>
</comment>
<evidence type="ECO:0000313" key="2">
    <source>
        <dbReference type="Proteomes" id="UP001162164"/>
    </source>
</evidence>
<evidence type="ECO:0000313" key="1">
    <source>
        <dbReference type="EMBL" id="KAJ8977354.1"/>
    </source>
</evidence>
<dbReference type="InterPro" id="IPR004119">
    <property type="entry name" value="EcKL"/>
</dbReference>
<dbReference type="Proteomes" id="UP001162164">
    <property type="component" value="Unassembled WGS sequence"/>
</dbReference>
<sequence length="109" mass="12716">MSTVNVLESDIISWVKKIRLNNFTINVQGTTEKGDGYTGEIVFVSVNGDTNENKKRVLNLVIKHGKSNDHLRKTMPIRKAFEIEMHIYDKVMPAFKKFQEEKGIFRRFR</sequence>
<keyword evidence="2" id="KW-1185">Reference proteome</keyword>
<organism evidence="1 2">
    <name type="scientific">Molorchus minor</name>
    <dbReference type="NCBI Taxonomy" id="1323400"/>
    <lineage>
        <taxon>Eukaryota</taxon>
        <taxon>Metazoa</taxon>
        <taxon>Ecdysozoa</taxon>
        <taxon>Arthropoda</taxon>
        <taxon>Hexapoda</taxon>
        <taxon>Insecta</taxon>
        <taxon>Pterygota</taxon>
        <taxon>Neoptera</taxon>
        <taxon>Endopterygota</taxon>
        <taxon>Coleoptera</taxon>
        <taxon>Polyphaga</taxon>
        <taxon>Cucujiformia</taxon>
        <taxon>Chrysomeloidea</taxon>
        <taxon>Cerambycidae</taxon>
        <taxon>Lamiinae</taxon>
        <taxon>Monochamini</taxon>
        <taxon>Molorchus</taxon>
    </lineage>
</organism>
<evidence type="ECO:0008006" key="3">
    <source>
        <dbReference type="Google" id="ProtNLM"/>
    </source>
</evidence>
<protein>
    <recommendedName>
        <fullName evidence="3">LAGLIDADG homing endonuclease</fullName>
    </recommendedName>
</protein>